<protein>
    <submittedName>
        <fullName evidence="1">Uncharacterized protein</fullName>
    </submittedName>
</protein>
<name>A0ACB8DBC2_DERSI</name>
<reference evidence="1" key="1">
    <citation type="submission" date="2020-05" db="EMBL/GenBank/DDBJ databases">
        <title>Large-scale comparative analyses of tick genomes elucidate their genetic diversity and vector capacities.</title>
        <authorList>
            <person name="Jia N."/>
            <person name="Wang J."/>
            <person name="Shi W."/>
            <person name="Du L."/>
            <person name="Sun Y."/>
            <person name="Zhan W."/>
            <person name="Jiang J."/>
            <person name="Wang Q."/>
            <person name="Zhang B."/>
            <person name="Ji P."/>
            <person name="Sakyi L.B."/>
            <person name="Cui X."/>
            <person name="Yuan T."/>
            <person name="Jiang B."/>
            <person name="Yang W."/>
            <person name="Lam T.T.-Y."/>
            <person name="Chang Q."/>
            <person name="Ding S."/>
            <person name="Wang X."/>
            <person name="Zhu J."/>
            <person name="Ruan X."/>
            <person name="Zhao L."/>
            <person name="Wei J."/>
            <person name="Que T."/>
            <person name="Du C."/>
            <person name="Cheng J."/>
            <person name="Dai P."/>
            <person name="Han X."/>
            <person name="Huang E."/>
            <person name="Gao Y."/>
            <person name="Liu J."/>
            <person name="Shao H."/>
            <person name="Ye R."/>
            <person name="Li L."/>
            <person name="Wei W."/>
            <person name="Wang X."/>
            <person name="Wang C."/>
            <person name="Yang T."/>
            <person name="Huo Q."/>
            <person name="Li W."/>
            <person name="Guo W."/>
            <person name="Chen H."/>
            <person name="Zhou L."/>
            <person name="Ni X."/>
            <person name="Tian J."/>
            <person name="Zhou Y."/>
            <person name="Sheng Y."/>
            <person name="Liu T."/>
            <person name="Pan Y."/>
            <person name="Xia L."/>
            <person name="Li J."/>
            <person name="Zhao F."/>
            <person name="Cao W."/>
        </authorList>
    </citation>
    <scope>NUCLEOTIDE SEQUENCE</scope>
    <source>
        <strain evidence="1">Dsil-2018</strain>
    </source>
</reference>
<proteinExistence type="predicted"/>
<gene>
    <name evidence="1" type="ORF">HPB49_006263</name>
</gene>
<comment type="caution">
    <text evidence="1">The sequence shown here is derived from an EMBL/GenBank/DDBJ whole genome shotgun (WGS) entry which is preliminary data.</text>
</comment>
<dbReference type="EMBL" id="CM023471">
    <property type="protein sequence ID" value="KAH7965345.1"/>
    <property type="molecule type" value="Genomic_DNA"/>
</dbReference>
<dbReference type="Proteomes" id="UP000821865">
    <property type="component" value="Chromosome 2"/>
</dbReference>
<evidence type="ECO:0000313" key="2">
    <source>
        <dbReference type="Proteomes" id="UP000821865"/>
    </source>
</evidence>
<keyword evidence="2" id="KW-1185">Reference proteome</keyword>
<accession>A0ACB8DBC2</accession>
<evidence type="ECO:0000313" key="1">
    <source>
        <dbReference type="EMBL" id="KAH7965345.1"/>
    </source>
</evidence>
<sequence>MDAQPTLAPEDYLKELLGDVSSMREREFNLTDIFDCERRLSAIMASESLEERLSATVLAWSVISTENVDLIRQLLGFFRGLVDYGVVYLYIQVIIDAFRFNCLRRVSRSDSERVVSSCLQATGLVMRNAKNAIVSQLLPQQSADSAVLEVFAGVLKAITNGGTFAWLGELTRKKDHVRLRDVSLHQFRVSYQDGTLDENDLEVAFIASGFPGFFIRLKAPQQWSLLEDPPAVHEGEMDDGFLLSNEVLYDAFSSSIVVPDTLHREPILYTGLVPPEFVMGSLGALLPRSLLYAAFHANARGSFSPEER</sequence>
<organism evidence="1 2">
    <name type="scientific">Dermacentor silvarum</name>
    <name type="common">Tick</name>
    <dbReference type="NCBI Taxonomy" id="543639"/>
    <lineage>
        <taxon>Eukaryota</taxon>
        <taxon>Metazoa</taxon>
        <taxon>Ecdysozoa</taxon>
        <taxon>Arthropoda</taxon>
        <taxon>Chelicerata</taxon>
        <taxon>Arachnida</taxon>
        <taxon>Acari</taxon>
        <taxon>Parasitiformes</taxon>
        <taxon>Ixodida</taxon>
        <taxon>Ixodoidea</taxon>
        <taxon>Ixodidae</taxon>
        <taxon>Rhipicephalinae</taxon>
        <taxon>Dermacentor</taxon>
    </lineage>
</organism>